<protein>
    <submittedName>
        <fullName evidence="1">Uncharacterized protein</fullName>
    </submittedName>
</protein>
<comment type="caution">
    <text evidence="1">The sequence shown here is derived from an EMBL/GenBank/DDBJ whole genome shotgun (WGS) entry which is preliminary data.</text>
</comment>
<dbReference type="EMBL" id="JACGCI010000067">
    <property type="protein sequence ID" value="KAF6748922.1"/>
    <property type="molecule type" value="Genomic_DNA"/>
</dbReference>
<proteinExistence type="predicted"/>
<sequence length="410" mass="44546">MEITVTTLWARLRNEKLLSINPSPQSSSTLFTTPIFAYLSHLVLMTGESFLIPPTVEPGQDRSSHRRVNASPFHGPQFISNLEGAILDASESPTVTSSKFSGTRQQQWLIQADPSGSGRVALASLHDGSYLMAPGLDSSFIVTNGAPFYWDLNEIETGIYSLVAPEGKRNLTLPPGLGSCIASSTNEVNSVADRLIILENSKPVRDNLLLGIIGPYAYPEQSIYYSIGASGYITIMNHLKTHIHATVSCQTRKGSTGQWSIGPERTEYWSRRTDESAHVSIQGVMGGQTAQTFLARTGKVLHIQKLPSEEAWQGIKSVLPVEATYSVQSGIGKERYIGIKNDLTFDIYVSVFNSLVVGDTFQSTIKPSAVASWLRTAGPETVFVSVGSAPGVPRAYLGRPGFILHIDRTS</sequence>
<evidence type="ECO:0000313" key="1">
    <source>
        <dbReference type="EMBL" id="KAF6748922.1"/>
    </source>
</evidence>
<dbReference type="Proteomes" id="UP000521943">
    <property type="component" value="Unassembled WGS sequence"/>
</dbReference>
<organism evidence="1 2">
    <name type="scientific">Ephemerocybe angulata</name>
    <dbReference type="NCBI Taxonomy" id="980116"/>
    <lineage>
        <taxon>Eukaryota</taxon>
        <taxon>Fungi</taxon>
        <taxon>Dikarya</taxon>
        <taxon>Basidiomycota</taxon>
        <taxon>Agaricomycotina</taxon>
        <taxon>Agaricomycetes</taxon>
        <taxon>Agaricomycetidae</taxon>
        <taxon>Agaricales</taxon>
        <taxon>Agaricineae</taxon>
        <taxon>Psathyrellaceae</taxon>
        <taxon>Ephemerocybe</taxon>
    </lineage>
</organism>
<keyword evidence="2" id="KW-1185">Reference proteome</keyword>
<gene>
    <name evidence="1" type="ORF">DFP72DRAFT_914978</name>
</gene>
<name>A0A8H6M274_9AGAR</name>
<dbReference type="AlphaFoldDB" id="A0A8H6M274"/>
<dbReference type="OrthoDB" id="3047832at2759"/>
<evidence type="ECO:0000313" key="2">
    <source>
        <dbReference type="Proteomes" id="UP000521943"/>
    </source>
</evidence>
<accession>A0A8H6M274</accession>
<reference evidence="1 2" key="1">
    <citation type="submission" date="2020-07" db="EMBL/GenBank/DDBJ databases">
        <title>Comparative genomics of pyrophilous fungi reveals a link between fire events and developmental genes.</title>
        <authorList>
            <consortium name="DOE Joint Genome Institute"/>
            <person name="Steindorff A.S."/>
            <person name="Carver A."/>
            <person name="Calhoun S."/>
            <person name="Stillman K."/>
            <person name="Liu H."/>
            <person name="Lipzen A."/>
            <person name="Pangilinan J."/>
            <person name="Labutti K."/>
            <person name="Bruns T.D."/>
            <person name="Grigoriev I.V."/>
        </authorList>
    </citation>
    <scope>NUCLEOTIDE SEQUENCE [LARGE SCALE GENOMIC DNA]</scope>
    <source>
        <strain evidence="1 2">CBS 144469</strain>
    </source>
</reference>